<feature type="transmembrane region" description="Helical" evidence="1">
    <location>
        <begin position="20"/>
        <end position="43"/>
    </location>
</feature>
<proteinExistence type="predicted"/>
<gene>
    <name evidence="2" type="ORF">FV139_19895</name>
</gene>
<keyword evidence="1" id="KW-0472">Membrane</keyword>
<reference evidence="2 3" key="1">
    <citation type="submission" date="2019-08" db="EMBL/GenBank/DDBJ databases">
        <title>Parahaliea maris sp. nov., isolated from the surface seawater.</title>
        <authorList>
            <person name="Liu Y."/>
        </authorList>
    </citation>
    <scope>NUCLEOTIDE SEQUENCE [LARGE SCALE GENOMIC DNA]</scope>
    <source>
        <strain evidence="2 3">HSLHS9</strain>
    </source>
</reference>
<feature type="transmembrane region" description="Helical" evidence="1">
    <location>
        <begin position="63"/>
        <end position="85"/>
    </location>
</feature>
<name>A0A5C8ZP91_9GAMM</name>
<feature type="transmembrane region" description="Helical" evidence="1">
    <location>
        <begin position="135"/>
        <end position="156"/>
    </location>
</feature>
<evidence type="ECO:0000313" key="3">
    <source>
        <dbReference type="Proteomes" id="UP000321039"/>
    </source>
</evidence>
<keyword evidence="3" id="KW-1185">Reference proteome</keyword>
<feature type="transmembrane region" description="Helical" evidence="1">
    <location>
        <begin position="106"/>
        <end position="129"/>
    </location>
</feature>
<dbReference type="EMBL" id="VRZA01000010">
    <property type="protein sequence ID" value="TXS89552.1"/>
    <property type="molecule type" value="Genomic_DNA"/>
</dbReference>
<keyword evidence="1" id="KW-1133">Transmembrane helix</keyword>
<comment type="caution">
    <text evidence="2">The sequence shown here is derived from an EMBL/GenBank/DDBJ whole genome shotgun (WGS) entry which is preliminary data.</text>
</comment>
<dbReference type="AlphaFoldDB" id="A0A5C8ZP91"/>
<dbReference type="RefSeq" id="WP_148070244.1">
    <property type="nucleotide sequence ID" value="NZ_VRZA01000010.1"/>
</dbReference>
<dbReference type="InterPro" id="IPR018723">
    <property type="entry name" value="DUF2254_membrane"/>
</dbReference>
<keyword evidence="1" id="KW-0812">Transmembrane</keyword>
<sequence length="431" mass="46071">MSLSTRWHWLARQLARQLWLTALLYALAALASVLLAALIAPVIPPIAAQYVTPEAADRVLGILASSMLAVTTFSLATMVTAHGAITGSTSPRATTLVLDNETTRHALGVFIGSFLFSLVGLVALNAGVYGEHGHVLLFAFTVLVIALIVVALLRWIDHLSHLVRVSETTERVEAAACAALLERARHPGLGAKPCDDIAARIPEGARQVTAGQVGYVRHIDVPALLALSCDCDVDLYITAVPGAFVDLSSPLVKLAGADSDSLEVEQVRAAFAIGATRTFDYDPRFGLIVLAEIASRALSPGVNDPGTAIDIIGRGTRLLTRWIEAEPWDADIADGEVRVWFPRLSVDDLLDDLFSPLSRDGAGSLPVQVRLQKALASLARLDDQALRAAAVHQSRCAWERARHALALPFEREQLESLVLPPVERAAGDSPG</sequence>
<protein>
    <submittedName>
        <fullName evidence="2">DUF2254 domain-containing protein</fullName>
    </submittedName>
</protein>
<dbReference type="Proteomes" id="UP000321039">
    <property type="component" value="Unassembled WGS sequence"/>
</dbReference>
<organism evidence="2 3">
    <name type="scientific">Parahaliea maris</name>
    <dbReference type="NCBI Taxonomy" id="2716870"/>
    <lineage>
        <taxon>Bacteria</taxon>
        <taxon>Pseudomonadati</taxon>
        <taxon>Pseudomonadota</taxon>
        <taxon>Gammaproteobacteria</taxon>
        <taxon>Cellvibrionales</taxon>
        <taxon>Halieaceae</taxon>
        <taxon>Parahaliea</taxon>
    </lineage>
</organism>
<evidence type="ECO:0000313" key="2">
    <source>
        <dbReference type="EMBL" id="TXS89552.1"/>
    </source>
</evidence>
<dbReference type="Pfam" id="PF10011">
    <property type="entry name" value="DUF2254"/>
    <property type="match status" value="1"/>
</dbReference>
<evidence type="ECO:0000256" key="1">
    <source>
        <dbReference type="SAM" id="Phobius"/>
    </source>
</evidence>
<accession>A0A5C8ZP91</accession>